<evidence type="ECO:0000313" key="3">
    <source>
        <dbReference type="Proteomes" id="UP000710432"/>
    </source>
</evidence>
<comment type="caution">
    <text evidence="2">The sequence shown here is derived from an EMBL/GenBank/DDBJ whole genome shotgun (WGS) entry which is preliminary data.</text>
</comment>
<keyword evidence="2" id="KW-0808">Transferase</keyword>
<sequence length="99" mass="10998">MLSGSPGQTPPAPFPSPPPPAPAQPPPPFPQFHVKSGLQIRKNAITDDYKVTSQVLGLGINGKVLRIFDKRTQQKFALKVSLGRRGTRWDRCSFRSFRE</sequence>
<evidence type="ECO:0000313" key="2">
    <source>
        <dbReference type="EMBL" id="KAH0507270.1"/>
    </source>
</evidence>
<name>A0A8J6G9K9_MICOH</name>
<dbReference type="GO" id="GO:0016301">
    <property type="term" value="F:kinase activity"/>
    <property type="evidence" value="ECO:0007669"/>
    <property type="project" value="UniProtKB-KW"/>
</dbReference>
<accession>A0A8J6G9K9</accession>
<dbReference type="Proteomes" id="UP000710432">
    <property type="component" value="Unassembled WGS sequence"/>
</dbReference>
<dbReference type="EMBL" id="JAATJU010023674">
    <property type="protein sequence ID" value="KAH0507270.1"/>
    <property type="molecule type" value="Genomic_DNA"/>
</dbReference>
<reference evidence="2" key="1">
    <citation type="submission" date="2020-03" db="EMBL/GenBank/DDBJ databases">
        <title>Studies in the Genomics of Life Span.</title>
        <authorList>
            <person name="Glass D."/>
        </authorList>
    </citation>
    <scope>NUCLEOTIDE SEQUENCE</scope>
    <source>
        <strain evidence="2">LTLLF</strain>
        <tissue evidence="2">Muscle</tissue>
    </source>
</reference>
<feature type="compositionally biased region" description="Pro residues" evidence="1">
    <location>
        <begin position="8"/>
        <end position="30"/>
    </location>
</feature>
<gene>
    <name evidence="2" type="ORF">LTLLF_169590</name>
</gene>
<organism evidence="2 3">
    <name type="scientific">Microtus ochrogaster</name>
    <name type="common">Prairie vole</name>
    <dbReference type="NCBI Taxonomy" id="79684"/>
    <lineage>
        <taxon>Eukaryota</taxon>
        <taxon>Metazoa</taxon>
        <taxon>Chordata</taxon>
        <taxon>Craniata</taxon>
        <taxon>Vertebrata</taxon>
        <taxon>Euteleostomi</taxon>
        <taxon>Mammalia</taxon>
        <taxon>Eutheria</taxon>
        <taxon>Euarchontoglires</taxon>
        <taxon>Glires</taxon>
        <taxon>Rodentia</taxon>
        <taxon>Myomorpha</taxon>
        <taxon>Muroidea</taxon>
        <taxon>Cricetidae</taxon>
        <taxon>Arvicolinae</taxon>
        <taxon>Microtus</taxon>
    </lineage>
</organism>
<dbReference type="Gene3D" id="3.30.200.20">
    <property type="entry name" value="Phosphorylase Kinase, domain 1"/>
    <property type="match status" value="1"/>
</dbReference>
<feature type="region of interest" description="Disordered" evidence="1">
    <location>
        <begin position="1"/>
        <end position="30"/>
    </location>
</feature>
<keyword evidence="2" id="KW-0418">Kinase</keyword>
<evidence type="ECO:0000256" key="1">
    <source>
        <dbReference type="SAM" id="MobiDB-lite"/>
    </source>
</evidence>
<dbReference type="AlphaFoldDB" id="A0A8J6G9K9"/>
<protein>
    <submittedName>
        <fullName evidence="2">MAP kinase-activated protein kinase 2</fullName>
    </submittedName>
</protein>
<proteinExistence type="predicted"/>